<proteinExistence type="predicted"/>
<evidence type="ECO:0000313" key="3">
    <source>
        <dbReference type="Proteomes" id="UP001206572"/>
    </source>
</evidence>
<accession>A0ABT2AHA0</accession>
<comment type="caution">
    <text evidence="2">The sequence shown here is derived from an EMBL/GenBank/DDBJ whole genome shotgun (WGS) entry which is preliminary data.</text>
</comment>
<dbReference type="Proteomes" id="UP001206572">
    <property type="component" value="Unassembled WGS sequence"/>
</dbReference>
<gene>
    <name evidence="2" type="ORF">NX780_04250</name>
</gene>
<dbReference type="EMBL" id="JANUHA010000002">
    <property type="protein sequence ID" value="MCS0595550.1"/>
    <property type="molecule type" value="Genomic_DNA"/>
</dbReference>
<reference evidence="2 3" key="1">
    <citation type="submission" date="2022-08" db="EMBL/GenBank/DDBJ databases">
        <title>Reclassification of Massilia species as members of the genera Telluria, Duganella, Pseudoduganella, Mokoshia gen. nov. and Zemynaea gen. nov. using orthogonal and non-orthogonal genome-based approaches.</title>
        <authorList>
            <person name="Bowman J.P."/>
        </authorList>
    </citation>
    <scope>NUCLEOTIDE SEQUENCE [LARGE SCALE GENOMIC DNA]</scope>
    <source>
        <strain evidence="2 3">JCM 31661</strain>
    </source>
</reference>
<evidence type="ECO:0000256" key="1">
    <source>
        <dbReference type="SAM" id="MobiDB-lite"/>
    </source>
</evidence>
<keyword evidence="3" id="KW-1185">Reference proteome</keyword>
<feature type="region of interest" description="Disordered" evidence="1">
    <location>
        <begin position="55"/>
        <end position="75"/>
    </location>
</feature>
<organism evidence="2 3">
    <name type="scientific">Massilia agri</name>
    <dbReference type="NCBI Taxonomy" id="1886785"/>
    <lineage>
        <taxon>Bacteria</taxon>
        <taxon>Pseudomonadati</taxon>
        <taxon>Pseudomonadota</taxon>
        <taxon>Betaproteobacteria</taxon>
        <taxon>Burkholderiales</taxon>
        <taxon>Oxalobacteraceae</taxon>
        <taxon>Telluria group</taxon>
        <taxon>Massilia</taxon>
    </lineage>
</organism>
<dbReference type="RefSeq" id="WP_258826603.1">
    <property type="nucleotide sequence ID" value="NZ_JANUHA010000002.1"/>
</dbReference>
<name>A0ABT2AHA0_9BURK</name>
<protein>
    <submittedName>
        <fullName evidence="2">Uncharacterized protein</fullName>
    </submittedName>
</protein>
<feature type="compositionally biased region" description="Polar residues" evidence="1">
    <location>
        <begin position="58"/>
        <end position="71"/>
    </location>
</feature>
<sequence>MTDRAKFRYSAHDGVLEIEGTEAFVSKHFEGLTDIVRIMARHTIVEQKSDAAVGDNIPTASVTPNSESNDQPAALSTKETIESYPEVYSEINGKLKLTVDIPGDATRTKQTNAALLYCYGAALMGDEQVTSKDIREVCEEHGCIDTNFAKIFEDKTIFLSDGVKGGTKHIKLTFQGKKKAKELLDA</sequence>
<evidence type="ECO:0000313" key="2">
    <source>
        <dbReference type="EMBL" id="MCS0595550.1"/>
    </source>
</evidence>